<dbReference type="EMBL" id="LR899009">
    <property type="protein sequence ID" value="CAD7077311.1"/>
    <property type="molecule type" value="Genomic_DNA"/>
</dbReference>
<dbReference type="Proteomes" id="UP000594454">
    <property type="component" value="Chromosome 1"/>
</dbReference>
<dbReference type="InterPro" id="IPR008949">
    <property type="entry name" value="Isoprenoid_synthase_dom_sf"/>
</dbReference>
<dbReference type="GO" id="GO:0005737">
    <property type="term" value="C:cytoplasm"/>
    <property type="evidence" value="ECO:0007669"/>
    <property type="project" value="TreeGrafter"/>
</dbReference>
<comment type="pathway">
    <text evidence="5">Pheromone biosynthesis.</text>
</comment>
<dbReference type="GO" id="GO:0004161">
    <property type="term" value="F:dimethylallyltranstransferase activity"/>
    <property type="evidence" value="ECO:0007669"/>
    <property type="project" value="TreeGrafter"/>
</dbReference>
<dbReference type="Gene3D" id="1.10.600.10">
    <property type="entry name" value="Farnesyl Diphosphate Synthase"/>
    <property type="match status" value="1"/>
</dbReference>
<keyword evidence="2 6" id="KW-0808">Transferase</keyword>
<dbReference type="InterPro" id="IPR000092">
    <property type="entry name" value="Polyprenyl_synt"/>
</dbReference>
<evidence type="ECO:0000313" key="7">
    <source>
        <dbReference type="EMBL" id="CAD7077311.1"/>
    </source>
</evidence>
<protein>
    <recommendedName>
        <fullName evidence="9">Farnesyl pyrophosphate synthase</fullName>
    </recommendedName>
</protein>
<comment type="cofactor">
    <cofactor evidence="1">
        <name>Mg(2+)</name>
        <dbReference type="ChEBI" id="CHEBI:18420"/>
    </cofactor>
</comment>
<dbReference type="GO" id="GO:0045337">
    <property type="term" value="P:farnesyl diphosphate biosynthetic process"/>
    <property type="evidence" value="ECO:0007669"/>
    <property type="project" value="TreeGrafter"/>
</dbReference>
<evidence type="ECO:0000256" key="4">
    <source>
        <dbReference type="ARBA" id="ARBA00022842"/>
    </source>
</evidence>
<reference evidence="7 8" key="1">
    <citation type="submission" date="2020-11" db="EMBL/GenBank/DDBJ databases">
        <authorList>
            <person name="Wallbank WR R."/>
            <person name="Pardo Diaz C."/>
            <person name="Kozak K."/>
            <person name="Martin S."/>
            <person name="Jiggins C."/>
            <person name="Moest M."/>
            <person name="Warren A I."/>
            <person name="Generalovic N T."/>
            <person name="Byers J.R.P. K."/>
            <person name="Montejo-Kovacevich G."/>
            <person name="Yen C E."/>
        </authorList>
    </citation>
    <scope>NUCLEOTIDE SEQUENCE [LARGE SCALE GENOMIC DNA]</scope>
</reference>
<keyword evidence="4" id="KW-0460">Magnesium</keyword>
<evidence type="ECO:0000256" key="3">
    <source>
        <dbReference type="ARBA" id="ARBA00022723"/>
    </source>
</evidence>
<evidence type="ECO:0000313" key="8">
    <source>
        <dbReference type="Proteomes" id="UP000594454"/>
    </source>
</evidence>
<keyword evidence="3" id="KW-0479">Metal-binding</keyword>
<dbReference type="GO" id="GO:0046872">
    <property type="term" value="F:metal ion binding"/>
    <property type="evidence" value="ECO:0007669"/>
    <property type="project" value="UniProtKB-KW"/>
</dbReference>
<dbReference type="OrthoDB" id="10257492at2759"/>
<organism evidence="7 8">
    <name type="scientific">Hermetia illucens</name>
    <name type="common">Black soldier fly</name>
    <dbReference type="NCBI Taxonomy" id="343691"/>
    <lineage>
        <taxon>Eukaryota</taxon>
        <taxon>Metazoa</taxon>
        <taxon>Ecdysozoa</taxon>
        <taxon>Arthropoda</taxon>
        <taxon>Hexapoda</taxon>
        <taxon>Insecta</taxon>
        <taxon>Pterygota</taxon>
        <taxon>Neoptera</taxon>
        <taxon>Endopterygota</taxon>
        <taxon>Diptera</taxon>
        <taxon>Brachycera</taxon>
        <taxon>Stratiomyomorpha</taxon>
        <taxon>Stratiomyidae</taxon>
        <taxon>Hermetiinae</taxon>
        <taxon>Hermetia</taxon>
    </lineage>
</organism>
<dbReference type="InterPro" id="IPR039702">
    <property type="entry name" value="FPS1-like"/>
</dbReference>
<dbReference type="SUPFAM" id="SSF48576">
    <property type="entry name" value="Terpenoid synthases"/>
    <property type="match status" value="1"/>
</dbReference>
<dbReference type="InParanoid" id="A0A7R8UB55"/>
<evidence type="ECO:0000256" key="1">
    <source>
        <dbReference type="ARBA" id="ARBA00001946"/>
    </source>
</evidence>
<dbReference type="Pfam" id="PF00348">
    <property type="entry name" value="polyprenyl_synt"/>
    <property type="match status" value="1"/>
</dbReference>
<dbReference type="PANTHER" id="PTHR11525:SF0">
    <property type="entry name" value="FARNESYL PYROPHOSPHATE SYNTHASE"/>
    <property type="match status" value="1"/>
</dbReference>
<comment type="similarity">
    <text evidence="6">Belongs to the FPP/GGPP synthase family.</text>
</comment>
<dbReference type="PANTHER" id="PTHR11525">
    <property type="entry name" value="FARNESYL-PYROPHOSPHATE SYNTHETASE"/>
    <property type="match status" value="1"/>
</dbReference>
<evidence type="ECO:0000256" key="6">
    <source>
        <dbReference type="RuleBase" id="RU004466"/>
    </source>
</evidence>
<evidence type="ECO:0000256" key="5">
    <source>
        <dbReference type="ARBA" id="ARBA00033740"/>
    </source>
</evidence>
<accession>A0A7R8UB55</accession>
<keyword evidence="8" id="KW-1185">Reference proteome</keyword>
<dbReference type="GO" id="GO:0042811">
    <property type="term" value="P:pheromone biosynthetic process"/>
    <property type="evidence" value="ECO:0007669"/>
    <property type="project" value="UniProtKB-ARBA"/>
</dbReference>
<sequence length="274" mass="32171">MELILLIRITIYYSKLVGSLLALDDMVDSSETRRKQPCWYKLEDVGLQAINDCLMIENAVYFLVDKYFSDTDYHMKLLELYREATFATSIGQVLDYQASRENVTTFTMDKYKAICRTKSSYGTFSLPVFMAMFMCGITDPQAYKETDDILFEICYYFQTQNDFEDCYGDPKATGRVGTDIEDNRCTWMSVIAVEKANEEQKRILQESYGQRDPEKAAKVRQVYNELGMVNLFATYEEDSYNYIKNMINIKSRSLKPDMFLRIWEQFYRKIAVKQ</sequence>
<dbReference type="AlphaFoldDB" id="A0A7R8UB55"/>
<dbReference type="GO" id="GO:0004337">
    <property type="term" value="F:(2E,6E)-farnesyl diphosphate synthase activity"/>
    <property type="evidence" value="ECO:0007669"/>
    <property type="project" value="TreeGrafter"/>
</dbReference>
<gene>
    <name evidence="7" type="ORF">HERILL_LOCUS669</name>
</gene>
<dbReference type="SFLD" id="SFLDS00005">
    <property type="entry name" value="Isoprenoid_Synthase_Type_I"/>
    <property type="match status" value="1"/>
</dbReference>
<evidence type="ECO:0008006" key="9">
    <source>
        <dbReference type="Google" id="ProtNLM"/>
    </source>
</evidence>
<proteinExistence type="inferred from homology"/>
<evidence type="ECO:0000256" key="2">
    <source>
        <dbReference type="ARBA" id="ARBA00022679"/>
    </source>
</evidence>
<name>A0A7R8UB55_HERIL</name>